<dbReference type="SUPFAM" id="SSF63380">
    <property type="entry name" value="Riboflavin synthase domain-like"/>
    <property type="match status" value="1"/>
</dbReference>
<dbReference type="SUPFAM" id="SSF52343">
    <property type="entry name" value="Ferredoxin reductase-like, C-terminal NADP-linked domain"/>
    <property type="match status" value="1"/>
</dbReference>
<dbReference type="PANTHER" id="PTHR47354">
    <property type="entry name" value="NADH OXIDOREDUCTASE HCR"/>
    <property type="match status" value="1"/>
</dbReference>
<gene>
    <name evidence="11" type="ORF">BBOH_0044</name>
</gene>
<keyword evidence="5" id="KW-0274">FAD</keyword>
<dbReference type="InterPro" id="IPR039261">
    <property type="entry name" value="FNR_nucleotide-bd"/>
</dbReference>
<keyword evidence="9" id="KW-1133">Transmembrane helix</keyword>
<dbReference type="OrthoDB" id="9801223at2"/>
<accession>A0A086ZJ75</accession>
<evidence type="ECO:0000259" key="10">
    <source>
        <dbReference type="PROSITE" id="PS51384"/>
    </source>
</evidence>
<dbReference type="GO" id="GO:0050660">
    <property type="term" value="F:flavin adenine dinucleotide binding"/>
    <property type="evidence" value="ECO:0007669"/>
    <property type="project" value="TreeGrafter"/>
</dbReference>
<dbReference type="Pfam" id="PF00175">
    <property type="entry name" value="NAD_binding_1"/>
    <property type="match status" value="1"/>
</dbReference>
<dbReference type="eggNOG" id="COG4097">
    <property type="taxonomic scope" value="Bacteria"/>
</dbReference>
<sequence>MTKKHNLFFRLPIFWLSILILVPAPFMVVLAVFINPIFREMSMLPIALGVIAYIWMLESVYLSCRPHWLDRLVGLPDLYLAHGLLAVFAFGISIIHRLELPTFGLAKTFGEIAFWSLLTMVAFSALFMTRRLTDLITPVRSFLTVHEPLIKHEITVWLHRLVLVTVGVACVHFHLTSYIVSVRPFIVLCDAATIGVLAYYILFKIREHHPKLQGQIISREMLDGNICELTIHVPGLSKNWETGDFAFLRLPDFKELREYHPFSMADAPNKDDNATFIIRGEGDFTTLLPIFASPGARVDLQGPFGRYHRFIKEHEDDRPLVLYAGGTGIVPLLAILNAYGAQRDGRRITLAYSAKNESELIHQSQLRRWAERTGNTIMLKVGRFNDEELRAAVTPKAVYLLAGPTPMYRSVRHILRHEGVAASDIYHESFSF</sequence>
<feature type="transmembrane region" description="Helical" evidence="9">
    <location>
        <begin position="44"/>
        <end position="64"/>
    </location>
</feature>
<dbReference type="InterPro" id="IPR017927">
    <property type="entry name" value="FAD-bd_FR_type"/>
</dbReference>
<dbReference type="PRINTS" id="PR00406">
    <property type="entry name" value="CYTB5RDTASE"/>
</dbReference>
<keyword evidence="7" id="KW-0408">Iron</keyword>
<dbReference type="Proteomes" id="UP000029096">
    <property type="component" value="Unassembled WGS sequence"/>
</dbReference>
<feature type="domain" description="FAD-binding FR-type" evidence="10">
    <location>
        <begin position="209"/>
        <end position="310"/>
    </location>
</feature>
<dbReference type="InterPro" id="IPR001433">
    <property type="entry name" value="OxRdtase_FAD/NAD-bd"/>
</dbReference>
<comment type="caution">
    <text evidence="11">The sequence shown here is derived from an EMBL/GenBank/DDBJ whole genome shotgun (WGS) entry which is preliminary data.</text>
</comment>
<feature type="transmembrane region" description="Helical" evidence="9">
    <location>
        <begin position="320"/>
        <end position="340"/>
    </location>
</feature>
<keyword evidence="6 11" id="KW-0560">Oxidoreductase</keyword>
<reference evidence="11 12" key="1">
    <citation type="submission" date="2014-03" db="EMBL/GenBank/DDBJ databases">
        <title>Genomics of Bifidobacteria.</title>
        <authorList>
            <person name="Ventura M."/>
            <person name="Milani C."/>
            <person name="Lugli G.A."/>
        </authorList>
    </citation>
    <scope>NUCLEOTIDE SEQUENCE [LARGE SCALE GENOMIC DNA]</scope>
    <source>
        <strain evidence="11 12">DSM 22767</strain>
    </source>
</reference>
<proteinExistence type="predicted"/>
<keyword evidence="8" id="KW-0411">Iron-sulfur</keyword>
<feature type="transmembrane region" description="Helical" evidence="9">
    <location>
        <begin position="12"/>
        <end position="38"/>
    </location>
</feature>
<evidence type="ECO:0000256" key="4">
    <source>
        <dbReference type="ARBA" id="ARBA00022723"/>
    </source>
</evidence>
<evidence type="ECO:0000256" key="2">
    <source>
        <dbReference type="ARBA" id="ARBA00022630"/>
    </source>
</evidence>
<dbReference type="AlphaFoldDB" id="A0A086ZJ75"/>
<evidence type="ECO:0000256" key="7">
    <source>
        <dbReference type="ARBA" id="ARBA00023004"/>
    </source>
</evidence>
<dbReference type="EC" id="1.18.1.3" evidence="11"/>
<dbReference type="InterPro" id="IPR017938">
    <property type="entry name" value="Riboflavin_synthase-like_b-brl"/>
</dbReference>
<keyword evidence="4" id="KW-0479">Metal-binding</keyword>
<dbReference type="GO" id="GO:0051537">
    <property type="term" value="F:2 iron, 2 sulfur cluster binding"/>
    <property type="evidence" value="ECO:0007669"/>
    <property type="project" value="UniProtKB-KW"/>
</dbReference>
<evidence type="ECO:0000256" key="9">
    <source>
        <dbReference type="SAM" id="Phobius"/>
    </source>
</evidence>
<evidence type="ECO:0000256" key="5">
    <source>
        <dbReference type="ARBA" id="ARBA00022827"/>
    </source>
</evidence>
<dbReference type="InterPro" id="IPR050415">
    <property type="entry name" value="MRET"/>
</dbReference>
<dbReference type="GO" id="GO:0008860">
    <property type="term" value="F:ferredoxin-NAD+ reductase activity"/>
    <property type="evidence" value="ECO:0007669"/>
    <property type="project" value="UniProtKB-EC"/>
</dbReference>
<dbReference type="Gene3D" id="2.40.30.10">
    <property type="entry name" value="Translation factors"/>
    <property type="match status" value="1"/>
</dbReference>
<evidence type="ECO:0000256" key="1">
    <source>
        <dbReference type="ARBA" id="ARBA00001974"/>
    </source>
</evidence>
<evidence type="ECO:0000313" key="11">
    <source>
        <dbReference type="EMBL" id="KFI46575.1"/>
    </source>
</evidence>
<organism evidence="11 12">
    <name type="scientific">Bifidobacterium bohemicum DSM 22767</name>
    <dbReference type="NCBI Taxonomy" id="1437606"/>
    <lineage>
        <taxon>Bacteria</taxon>
        <taxon>Bacillati</taxon>
        <taxon>Actinomycetota</taxon>
        <taxon>Actinomycetes</taxon>
        <taxon>Bifidobacteriales</taxon>
        <taxon>Bifidobacteriaceae</taxon>
        <taxon>Bifidobacterium</taxon>
    </lineage>
</organism>
<dbReference type="RefSeq" id="WP_044097985.1">
    <property type="nucleotide sequence ID" value="NZ_JDUS01000001.1"/>
</dbReference>
<feature type="transmembrane region" description="Helical" evidence="9">
    <location>
        <begin position="161"/>
        <end position="179"/>
    </location>
</feature>
<evidence type="ECO:0000313" key="12">
    <source>
        <dbReference type="Proteomes" id="UP000029096"/>
    </source>
</evidence>
<dbReference type="InterPro" id="IPR013112">
    <property type="entry name" value="FAD-bd_8"/>
</dbReference>
<evidence type="ECO:0000256" key="6">
    <source>
        <dbReference type="ARBA" id="ARBA00023002"/>
    </source>
</evidence>
<dbReference type="PANTHER" id="PTHR47354:SF8">
    <property type="entry name" value="1,2-PHENYLACETYL-COA EPOXIDASE, SUBUNIT E"/>
    <property type="match status" value="1"/>
</dbReference>
<evidence type="ECO:0000256" key="8">
    <source>
        <dbReference type="ARBA" id="ARBA00023014"/>
    </source>
</evidence>
<keyword evidence="2" id="KW-0285">Flavoprotein</keyword>
<keyword evidence="3" id="KW-0001">2Fe-2S</keyword>
<keyword evidence="9" id="KW-0812">Transmembrane</keyword>
<dbReference type="GO" id="GO:0046872">
    <property type="term" value="F:metal ion binding"/>
    <property type="evidence" value="ECO:0007669"/>
    <property type="project" value="UniProtKB-KW"/>
</dbReference>
<feature type="transmembrane region" description="Helical" evidence="9">
    <location>
        <begin position="76"/>
        <end position="96"/>
    </location>
</feature>
<dbReference type="EMBL" id="JGYP01000001">
    <property type="protein sequence ID" value="KFI46575.1"/>
    <property type="molecule type" value="Genomic_DNA"/>
</dbReference>
<dbReference type="PROSITE" id="PS51384">
    <property type="entry name" value="FAD_FR"/>
    <property type="match status" value="1"/>
</dbReference>
<keyword evidence="12" id="KW-1185">Reference proteome</keyword>
<comment type="cofactor">
    <cofactor evidence="1">
        <name>FAD</name>
        <dbReference type="ChEBI" id="CHEBI:57692"/>
    </cofactor>
</comment>
<name>A0A086ZJ75_9BIFI</name>
<feature type="transmembrane region" description="Helical" evidence="9">
    <location>
        <begin position="108"/>
        <end position="128"/>
    </location>
</feature>
<protein>
    <submittedName>
        <fullName evidence="11">Oxidoreductase, FAD-binding</fullName>
        <ecNumber evidence="11">1.18.1.3</ecNumber>
    </submittedName>
</protein>
<keyword evidence="9" id="KW-0472">Membrane</keyword>
<dbReference type="Pfam" id="PF08022">
    <property type="entry name" value="FAD_binding_8"/>
    <property type="match status" value="1"/>
</dbReference>
<feature type="transmembrane region" description="Helical" evidence="9">
    <location>
        <begin position="185"/>
        <end position="203"/>
    </location>
</feature>
<evidence type="ECO:0000256" key="3">
    <source>
        <dbReference type="ARBA" id="ARBA00022714"/>
    </source>
</evidence>
<dbReference type="Gene3D" id="3.40.50.80">
    <property type="entry name" value="Nucleotide-binding domain of ferredoxin-NADP reductase (FNR) module"/>
    <property type="match status" value="1"/>
</dbReference>